<dbReference type="GO" id="GO:0042162">
    <property type="term" value="F:telomeric DNA binding"/>
    <property type="evidence" value="ECO:0007669"/>
    <property type="project" value="TreeGrafter"/>
</dbReference>
<dbReference type="InterPro" id="IPR019458">
    <property type="entry name" value="Est1-like_N"/>
</dbReference>
<reference evidence="3 4" key="1">
    <citation type="journal article" date="2023" name="G3 (Bethesda)">
        <title>A high-quality reference genome for the fission yeast Schizosaccharomyces osmophilus.</title>
        <authorList>
            <person name="Jia G.S."/>
            <person name="Zhang W.C."/>
            <person name="Liang Y."/>
            <person name="Liu X.H."/>
            <person name="Rhind N."/>
            <person name="Pidoux A."/>
            <person name="Brysch-Herzberg M."/>
            <person name="Du L.L."/>
        </authorList>
    </citation>
    <scope>NUCLEOTIDE SEQUENCE [LARGE SCALE GENOMIC DNA]</scope>
    <source>
        <strain evidence="3 4">CBS 15793</strain>
    </source>
</reference>
<evidence type="ECO:0000313" key="3">
    <source>
        <dbReference type="EMBL" id="WBW71390.1"/>
    </source>
</evidence>
<sequence length="492" mass="56815">MITFSDHMRLTRHQKTLVYALDNVLHIYPLNIQYNEICTISRKFEHDLLRTLKESPDTVYRADTVAWAHCHYKVTQHFKKVLKLINKKHVVERKLLKKQLTKFLSSCTVFYEACINEVIIGSSVFQFKPFLQNWLWEHTGVALSCKSQTHLSPASFSKNHTEALECIYQCFIYLGDIARYFSILLNRPAAYERALKYYHLAHQTFPEIGMHCNQMAVIWAVKGYTVISVYWFSIALASEIPPKAALVNLLGQLDKFYKTAYDNGFHSPSETLTLLAVLSDLLLRQSKKLDTFRSSRSTLKRLISQFFNSDISTSKSLNGHELYCLSSIICNLRSRSIFRSNESLHRIFIHYITWLIAQTISCNKNIIEHKTSLSKANIYLPSLKTLLIHILEHLPSCNFIDQRRLKTLSLSLLELQPYFPVSDEPLEKMKLILFEDYNELGLHSSSTTTAKASYGDSNLPPFLDEKIQSKVHPLLEAKIRLQQVLGMLKLLS</sequence>
<dbReference type="InterPro" id="IPR011990">
    <property type="entry name" value="TPR-like_helical_dom_sf"/>
</dbReference>
<dbReference type="InterPro" id="IPR045153">
    <property type="entry name" value="Est1/Ebs1-like"/>
</dbReference>
<proteinExistence type="predicted"/>
<organism evidence="3 4">
    <name type="scientific">Schizosaccharomyces osmophilus</name>
    <dbReference type="NCBI Taxonomy" id="2545709"/>
    <lineage>
        <taxon>Eukaryota</taxon>
        <taxon>Fungi</taxon>
        <taxon>Dikarya</taxon>
        <taxon>Ascomycota</taxon>
        <taxon>Taphrinomycotina</taxon>
        <taxon>Schizosaccharomycetes</taxon>
        <taxon>Schizosaccharomycetales</taxon>
        <taxon>Schizosaccharomycetaceae</taxon>
        <taxon>Schizosaccharomyces</taxon>
    </lineage>
</organism>
<dbReference type="EMBL" id="CP115611">
    <property type="protein sequence ID" value="WBW71390.1"/>
    <property type="molecule type" value="Genomic_DNA"/>
</dbReference>
<evidence type="ECO:0000259" key="1">
    <source>
        <dbReference type="Pfam" id="PF10373"/>
    </source>
</evidence>
<dbReference type="GeneID" id="80874598"/>
<dbReference type="RefSeq" id="XP_056035633.1">
    <property type="nucleotide sequence ID" value="XM_056179909.1"/>
</dbReference>
<dbReference type="Pfam" id="PF10373">
    <property type="entry name" value="EST1_DNA_bind"/>
    <property type="match status" value="1"/>
</dbReference>
<feature type="domain" description="DNA/RNA-binding" evidence="1">
    <location>
        <begin position="194"/>
        <end position="442"/>
    </location>
</feature>
<dbReference type="PANTHER" id="PTHR15696">
    <property type="entry name" value="SMG-7 SUPPRESSOR WITH MORPHOLOGICAL EFFECT ON GENITALIA PROTEIN 7"/>
    <property type="match status" value="1"/>
</dbReference>
<dbReference type="GO" id="GO:0000184">
    <property type="term" value="P:nuclear-transcribed mRNA catabolic process, nonsense-mediated decay"/>
    <property type="evidence" value="ECO:0007669"/>
    <property type="project" value="TreeGrafter"/>
</dbReference>
<name>A0AAF0AUY2_9SCHI</name>
<dbReference type="SUPFAM" id="SSF48452">
    <property type="entry name" value="TPR-like"/>
    <property type="match status" value="1"/>
</dbReference>
<dbReference type="Proteomes" id="UP001212411">
    <property type="component" value="Chromosome 1"/>
</dbReference>
<gene>
    <name evidence="3" type="primary">est1</name>
    <name evidence="3" type="ORF">SOMG_01116</name>
</gene>
<dbReference type="InterPro" id="IPR018834">
    <property type="entry name" value="DNA/RNA-bd_Est1-type"/>
</dbReference>
<dbReference type="GO" id="GO:0005697">
    <property type="term" value="C:telomerase holoenzyme complex"/>
    <property type="evidence" value="ECO:0007669"/>
    <property type="project" value="TreeGrafter"/>
</dbReference>
<dbReference type="Gene3D" id="1.25.40.10">
    <property type="entry name" value="Tetratricopeptide repeat domain"/>
    <property type="match status" value="1"/>
</dbReference>
<evidence type="ECO:0000313" key="4">
    <source>
        <dbReference type="Proteomes" id="UP001212411"/>
    </source>
</evidence>
<dbReference type="PANTHER" id="PTHR15696:SF0">
    <property type="entry name" value="TELOMERASE-BINDING PROTEIN EST1A"/>
    <property type="match status" value="1"/>
</dbReference>
<keyword evidence="4" id="KW-1185">Reference proteome</keyword>
<protein>
    <submittedName>
        <fullName evidence="3">Telomerase regulator Est1</fullName>
    </submittedName>
</protein>
<dbReference type="Pfam" id="PF10374">
    <property type="entry name" value="EST1"/>
    <property type="match status" value="1"/>
</dbReference>
<dbReference type="GO" id="GO:0070034">
    <property type="term" value="F:telomerase RNA binding"/>
    <property type="evidence" value="ECO:0007669"/>
    <property type="project" value="TreeGrafter"/>
</dbReference>
<feature type="domain" description="Telomerase activating protein Est1-like N-terminal" evidence="2">
    <location>
        <begin position="63"/>
        <end position="183"/>
    </location>
</feature>
<accession>A0AAF0AUY2</accession>
<dbReference type="KEGG" id="som:SOMG_01116"/>
<evidence type="ECO:0000259" key="2">
    <source>
        <dbReference type="Pfam" id="PF10374"/>
    </source>
</evidence>
<dbReference type="AlphaFoldDB" id="A0AAF0AUY2"/>